<name>A0A4Y2I7R7_ARAVE</name>
<evidence type="ECO:0000313" key="1">
    <source>
        <dbReference type="EMBL" id="GBM73166.1"/>
    </source>
</evidence>
<dbReference type="AlphaFoldDB" id="A0A4Y2I7R7"/>
<dbReference type="Proteomes" id="UP000499080">
    <property type="component" value="Unassembled WGS sequence"/>
</dbReference>
<accession>A0A4Y2I7R7</accession>
<proteinExistence type="predicted"/>
<feature type="non-terminal residue" evidence="1">
    <location>
        <position position="39"/>
    </location>
</feature>
<comment type="caution">
    <text evidence="1">The sequence shown here is derived from an EMBL/GenBank/DDBJ whole genome shotgun (WGS) entry which is preliminary data.</text>
</comment>
<gene>
    <name evidence="1" type="ORF">AVEN_37578_1</name>
</gene>
<sequence>MEIVASRKHALRELWQPESKLHSDILQMEGKVKSCVISV</sequence>
<organism evidence="1 2">
    <name type="scientific">Araneus ventricosus</name>
    <name type="common">Orbweaver spider</name>
    <name type="synonym">Epeira ventricosa</name>
    <dbReference type="NCBI Taxonomy" id="182803"/>
    <lineage>
        <taxon>Eukaryota</taxon>
        <taxon>Metazoa</taxon>
        <taxon>Ecdysozoa</taxon>
        <taxon>Arthropoda</taxon>
        <taxon>Chelicerata</taxon>
        <taxon>Arachnida</taxon>
        <taxon>Araneae</taxon>
        <taxon>Araneomorphae</taxon>
        <taxon>Entelegynae</taxon>
        <taxon>Araneoidea</taxon>
        <taxon>Araneidae</taxon>
        <taxon>Araneus</taxon>
    </lineage>
</organism>
<reference evidence="1 2" key="1">
    <citation type="journal article" date="2019" name="Sci. Rep.">
        <title>Orb-weaving spider Araneus ventricosus genome elucidates the spidroin gene catalogue.</title>
        <authorList>
            <person name="Kono N."/>
            <person name="Nakamura H."/>
            <person name="Ohtoshi R."/>
            <person name="Moran D.A.P."/>
            <person name="Shinohara A."/>
            <person name="Yoshida Y."/>
            <person name="Fujiwara M."/>
            <person name="Mori M."/>
            <person name="Tomita M."/>
            <person name="Arakawa K."/>
        </authorList>
    </citation>
    <scope>NUCLEOTIDE SEQUENCE [LARGE SCALE GENOMIC DNA]</scope>
</reference>
<evidence type="ECO:0000313" key="2">
    <source>
        <dbReference type="Proteomes" id="UP000499080"/>
    </source>
</evidence>
<keyword evidence="2" id="KW-1185">Reference proteome</keyword>
<protein>
    <submittedName>
        <fullName evidence="1">Uncharacterized protein</fullName>
    </submittedName>
</protein>
<dbReference type="EMBL" id="BGPR01184589">
    <property type="protein sequence ID" value="GBM73166.1"/>
    <property type="molecule type" value="Genomic_DNA"/>
</dbReference>